<dbReference type="GO" id="GO:0006869">
    <property type="term" value="P:lipid transport"/>
    <property type="evidence" value="ECO:0007669"/>
    <property type="project" value="UniProtKB-KW"/>
</dbReference>
<comment type="catalytic activity">
    <reaction evidence="15">
        <text>a 1,2-diacyl-sn-glycero-3-phosphoethanolamine(in) = a 1,2-diacyl-sn-glycero-3-phosphoethanolamine(out)</text>
        <dbReference type="Rhea" id="RHEA:38895"/>
        <dbReference type="ChEBI" id="CHEBI:64612"/>
    </reaction>
</comment>
<comment type="subcellular location">
    <subcellularLocation>
        <location evidence="1">Cytoplasmic vesicle membrane</location>
        <topology evidence="1">Multi-pass membrane protein</topology>
    </subcellularLocation>
    <subcellularLocation>
        <location evidence="2">Endoplasmic reticulum membrane</location>
        <topology evidence="2">Multi-pass membrane protein</topology>
    </subcellularLocation>
    <subcellularLocation>
        <location evidence="4">Golgi apparatus membrane</location>
        <topology evidence="4">Multi-pass membrane protein</topology>
    </subcellularLocation>
    <subcellularLocation>
        <location evidence="3 18">Preautophagosomal structure membrane</location>
        <topology evidence="3 18">Multi-pass membrane protein</topology>
    </subcellularLocation>
</comment>
<evidence type="ECO:0000256" key="16">
    <source>
        <dbReference type="ARBA" id="ARBA00024621"/>
    </source>
</evidence>
<keyword evidence="8" id="KW-0812">Transmembrane</keyword>
<reference evidence="20" key="1">
    <citation type="journal article" date="2018" name="Nat. Microbiol.">
        <title>Leveraging single-cell genomics to expand the fungal tree of life.</title>
        <authorList>
            <person name="Ahrendt S.R."/>
            <person name="Quandt C.A."/>
            <person name="Ciobanu D."/>
            <person name="Clum A."/>
            <person name="Salamov A."/>
            <person name="Andreopoulos B."/>
            <person name="Cheng J.F."/>
            <person name="Woyke T."/>
            <person name="Pelin A."/>
            <person name="Henrissat B."/>
            <person name="Reynolds N.K."/>
            <person name="Benny G.L."/>
            <person name="Smith M.E."/>
            <person name="James T.Y."/>
            <person name="Grigoriev I.V."/>
        </authorList>
    </citation>
    <scope>NUCLEOTIDE SEQUENCE [LARGE SCALE GENOMIC DNA]</scope>
    <source>
        <strain evidence="20">RSA 468</strain>
    </source>
</reference>
<keyword evidence="10 18" id="KW-0072">Autophagy</keyword>
<sequence length="202" mass="23308">SFTAVLLVMTVVDHELSLEFEITPNKTVLFYIGLFSAIVAASRSATPDEHHTYEPEVVLSEVLEDLHYLPEEWRNRLHTPEVRAEFETFFDYKLKIYFRELFSVVITPFVLWLSLAPCSGRIVDFFREFTVHVDGVGYICSFAVFDFKRHGNTQYGAPGAANNTKYTSNEGKMEQSFINFKLNHPEWEPSDPSASLYLHRVQ</sequence>
<evidence type="ECO:0000256" key="1">
    <source>
        <dbReference type="ARBA" id="ARBA00004439"/>
    </source>
</evidence>
<comment type="similarity">
    <text evidence="5 18">Belongs to the ATG9 family.</text>
</comment>
<feature type="non-terminal residue" evidence="19">
    <location>
        <position position="1"/>
    </location>
</feature>
<dbReference type="GO" id="GO:0000139">
    <property type="term" value="C:Golgi membrane"/>
    <property type="evidence" value="ECO:0007669"/>
    <property type="project" value="UniProtKB-SubCell"/>
</dbReference>
<accession>A0A4P9ZKU2</accession>
<dbReference type="InterPro" id="IPR007241">
    <property type="entry name" value="Autophagy-rel_prot_9"/>
</dbReference>
<proteinExistence type="inferred from homology"/>
<keyword evidence="11" id="KW-0333">Golgi apparatus</keyword>
<dbReference type="GO" id="GO:0061709">
    <property type="term" value="P:reticulophagy"/>
    <property type="evidence" value="ECO:0007669"/>
    <property type="project" value="TreeGrafter"/>
</dbReference>
<comment type="function">
    <text evidence="18">Phospholipid scramblase involved in autophagy. Cycles between the preautophagosomal structure/phagophore assembly site (PAS) and the cytoplasmic vesicle pool and supplies membrane for the growing autophagosome. Lipid scramblase activity plays a key role in preautophagosomal structure/phagophore assembly by distributing the phospholipids that arrive through ATG2 from the cytoplasmic to the luminal leaflet of the bilayer, thereby driving autophagosomal membrane expansion.</text>
</comment>
<keyword evidence="13" id="KW-0472">Membrane</keyword>
<dbReference type="GO" id="GO:0005789">
    <property type="term" value="C:endoplasmic reticulum membrane"/>
    <property type="evidence" value="ECO:0007669"/>
    <property type="project" value="UniProtKB-SubCell"/>
</dbReference>
<evidence type="ECO:0000256" key="6">
    <source>
        <dbReference type="ARBA" id="ARBA00018074"/>
    </source>
</evidence>
<evidence type="ECO:0000256" key="17">
    <source>
        <dbReference type="ARBA" id="ARBA00024631"/>
    </source>
</evidence>
<dbReference type="GO" id="GO:0000422">
    <property type="term" value="P:autophagy of mitochondrion"/>
    <property type="evidence" value="ECO:0007669"/>
    <property type="project" value="TreeGrafter"/>
</dbReference>
<evidence type="ECO:0000256" key="4">
    <source>
        <dbReference type="ARBA" id="ARBA00004653"/>
    </source>
</evidence>
<feature type="non-terminal residue" evidence="19">
    <location>
        <position position="202"/>
    </location>
</feature>
<dbReference type="Pfam" id="PF04109">
    <property type="entry name" value="ATG9"/>
    <property type="match status" value="1"/>
</dbReference>
<dbReference type="GO" id="GO:0034497">
    <property type="term" value="P:protein localization to phagophore assembly site"/>
    <property type="evidence" value="ECO:0007669"/>
    <property type="project" value="TreeGrafter"/>
</dbReference>
<comment type="catalytic activity">
    <reaction evidence="17">
        <text>a 1,2-diacyl-sn-glycero-3-phosphocholine(in) = a 1,2-diacyl-sn-glycero-3-phosphocholine(out)</text>
        <dbReference type="Rhea" id="RHEA:38571"/>
        <dbReference type="ChEBI" id="CHEBI:57643"/>
    </reaction>
</comment>
<evidence type="ECO:0000256" key="10">
    <source>
        <dbReference type="ARBA" id="ARBA00023006"/>
    </source>
</evidence>
<evidence type="ECO:0000313" key="20">
    <source>
        <dbReference type="Proteomes" id="UP000268162"/>
    </source>
</evidence>
<dbReference type="GO" id="GO:0005776">
    <property type="term" value="C:autophagosome"/>
    <property type="evidence" value="ECO:0007669"/>
    <property type="project" value="TreeGrafter"/>
</dbReference>
<evidence type="ECO:0000256" key="11">
    <source>
        <dbReference type="ARBA" id="ARBA00023034"/>
    </source>
</evidence>
<gene>
    <name evidence="19" type="ORF">BJ085DRAFT_7407</name>
</gene>
<evidence type="ECO:0000256" key="18">
    <source>
        <dbReference type="RuleBase" id="RU364027"/>
    </source>
</evidence>
<dbReference type="AlphaFoldDB" id="A0A4P9ZKU2"/>
<dbReference type="Proteomes" id="UP000268162">
    <property type="component" value="Unassembled WGS sequence"/>
</dbReference>
<comment type="catalytic activity">
    <reaction evidence="16">
        <text>a 1,2-diacyl-sn-glycero-3-phospho-(1D-myo-inositol-3-phosphate)(in) = a 1,2-diacyl-sn-glycero-3-phospho-(1D-myo-inositol-3-phosphate)(out)</text>
        <dbReference type="Rhea" id="RHEA:67920"/>
        <dbReference type="ChEBI" id="CHEBI:58088"/>
    </reaction>
</comment>
<evidence type="ECO:0000256" key="7">
    <source>
        <dbReference type="ARBA" id="ARBA00022448"/>
    </source>
</evidence>
<dbReference type="GO" id="GO:0034727">
    <property type="term" value="P:piecemeal microautophagy of the nucleus"/>
    <property type="evidence" value="ECO:0007669"/>
    <property type="project" value="TreeGrafter"/>
</dbReference>
<dbReference type="PANTHER" id="PTHR13038">
    <property type="entry name" value="APG9 AUTOPHAGY 9"/>
    <property type="match status" value="1"/>
</dbReference>
<comment type="catalytic activity">
    <reaction evidence="14">
        <text>a 1,2-diacyl-sn-glycero-3-phospho-L-serine(in) = a 1,2-diacyl-sn-glycero-3-phospho-L-serine(out)</text>
        <dbReference type="Rhea" id="RHEA:38663"/>
        <dbReference type="ChEBI" id="CHEBI:57262"/>
    </reaction>
</comment>
<keyword evidence="9" id="KW-1133">Transmembrane helix</keyword>
<evidence type="ECO:0000256" key="9">
    <source>
        <dbReference type="ARBA" id="ARBA00022989"/>
    </source>
</evidence>
<name>A0A4P9ZKU2_9FUNG</name>
<keyword evidence="20" id="KW-1185">Reference proteome</keyword>
<evidence type="ECO:0000256" key="5">
    <source>
        <dbReference type="ARBA" id="ARBA00006185"/>
    </source>
</evidence>
<evidence type="ECO:0000256" key="3">
    <source>
        <dbReference type="ARBA" id="ARBA00004511"/>
    </source>
</evidence>
<dbReference type="GO" id="GO:0030659">
    <property type="term" value="C:cytoplasmic vesicle membrane"/>
    <property type="evidence" value="ECO:0007669"/>
    <property type="project" value="UniProtKB-SubCell"/>
</dbReference>
<keyword evidence="7 18" id="KW-0813">Transport</keyword>
<evidence type="ECO:0000313" key="19">
    <source>
        <dbReference type="EMBL" id="RKP33192.1"/>
    </source>
</evidence>
<dbReference type="EMBL" id="ML004233">
    <property type="protein sequence ID" value="RKP33192.1"/>
    <property type="molecule type" value="Genomic_DNA"/>
</dbReference>
<keyword evidence="12 18" id="KW-0445">Lipid transport</keyword>
<dbReference type="STRING" id="215637.A0A4P9ZKU2"/>
<evidence type="ECO:0000256" key="12">
    <source>
        <dbReference type="ARBA" id="ARBA00023055"/>
    </source>
</evidence>
<evidence type="ECO:0000256" key="14">
    <source>
        <dbReference type="ARBA" id="ARBA00024479"/>
    </source>
</evidence>
<evidence type="ECO:0000256" key="15">
    <source>
        <dbReference type="ARBA" id="ARBA00024615"/>
    </source>
</evidence>
<evidence type="ECO:0000256" key="2">
    <source>
        <dbReference type="ARBA" id="ARBA00004477"/>
    </source>
</evidence>
<protein>
    <recommendedName>
        <fullName evidence="6 18">Autophagy-related protein 9</fullName>
    </recommendedName>
</protein>
<evidence type="ECO:0000256" key="8">
    <source>
        <dbReference type="ARBA" id="ARBA00022692"/>
    </source>
</evidence>
<organism evidence="19 20">
    <name type="scientific">Dimargaris cristalligena</name>
    <dbReference type="NCBI Taxonomy" id="215637"/>
    <lineage>
        <taxon>Eukaryota</taxon>
        <taxon>Fungi</taxon>
        <taxon>Fungi incertae sedis</taxon>
        <taxon>Zoopagomycota</taxon>
        <taxon>Kickxellomycotina</taxon>
        <taxon>Dimargaritomycetes</taxon>
        <taxon>Dimargaritales</taxon>
        <taxon>Dimargaritaceae</taxon>
        <taxon>Dimargaris</taxon>
    </lineage>
</organism>
<dbReference type="PANTHER" id="PTHR13038:SF10">
    <property type="entry name" value="AUTOPHAGY-RELATED PROTEIN 9"/>
    <property type="match status" value="1"/>
</dbReference>
<dbReference type="GO" id="GO:0034045">
    <property type="term" value="C:phagophore assembly site membrane"/>
    <property type="evidence" value="ECO:0007669"/>
    <property type="project" value="UniProtKB-SubCell"/>
</dbReference>
<evidence type="ECO:0000256" key="13">
    <source>
        <dbReference type="ARBA" id="ARBA00023136"/>
    </source>
</evidence>